<dbReference type="InterPro" id="IPR036567">
    <property type="entry name" value="RHF-like"/>
</dbReference>
<dbReference type="RefSeq" id="WP_008059713.1">
    <property type="nucleotide sequence ID" value="NZ_AFHG01000036.1"/>
</dbReference>
<keyword evidence="2" id="KW-1185">Reference proteome</keyword>
<dbReference type="Proteomes" id="UP000005019">
    <property type="component" value="Unassembled WGS sequence"/>
</dbReference>
<dbReference type="Gene3D" id="3.30.160.100">
    <property type="entry name" value="Ribosome hibernation promotion factor-like"/>
    <property type="match status" value="1"/>
</dbReference>
<evidence type="ECO:0008006" key="3">
    <source>
        <dbReference type="Google" id="ProtNLM"/>
    </source>
</evidence>
<dbReference type="SUPFAM" id="SSF69754">
    <property type="entry name" value="Ribosome binding protein Y (YfiA homologue)"/>
    <property type="match status" value="1"/>
</dbReference>
<organism evidence="1 2">
    <name type="scientific">Methyloversatilis universalis (strain ATCC BAA-1314 / DSM 25237 / JCM 13912 / CCUG 52030 / FAM5)</name>
    <dbReference type="NCBI Taxonomy" id="1000565"/>
    <lineage>
        <taxon>Bacteria</taxon>
        <taxon>Pseudomonadati</taxon>
        <taxon>Pseudomonadota</taxon>
        <taxon>Betaproteobacteria</taxon>
        <taxon>Nitrosomonadales</taxon>
        <taxon>Sterolibacteriaceae</taxon>
        <taxon>Methyloversatilis</taxon>
    </lineage>
</organism>
<dbReference type="OrthoDB" id="5297384at2"/>
<comment type="caution">
    <text evidence="1">The sequence shown here is derived from an EMBL/GenBank/DDBJ whole genome shotgun (WGS) entry which is preliminary data.</text>
</comment>
<reference evidence="1 2" key="1">
    <citation type="journal article" date="2011" name="J. Bacteriol.">
        <title>Genome sequence of Methyloversatilis universalis FAM5T, a methylotrophic representative of the order Rhodocyclales.</title>
        <authorList>
            <person name="Kittichotirat W."/>
            <person name="Good N.M."/>
            <person name="Hall R."/>
            <person name="Bringel F."/>
            <person name="Lajus A."/>
            <person name="Medigue C."/>
            <person name="Smalley N.E."/>
            <person name="Beck D."/>
            <person name="Bumgarner R."/>
            <person name="Vuilleumier S."/>
            <person name="Kalyuzhnaya M.G."/>
        </authorList>
    </citation>
    <scope>NUCLEOTIDE SEQUENCE [LARGE SCALE GENOMIC DNA]</scope>
    <source>
        <strain evidence="2">ATCC BAA-1314 / JCM 13912 / FAM5</strain>
    </source>
</reference>
<sequence>MEVIVETRHPEGQALRRAAEHRLRFVLRRLAWRIPRVTLRLADTNGPRGGEDKEVQVTLQLAGGPPLLARARAREWHAALDGALDRASQRLRRTLKRSRQRLHERSRPDLQPA</sequence>
<accession>F5RA81</accession>
<gene>
    <name evidence="1" type="ORF">METUNv1_01161</name>
</gene>
<protein>
    <recommendedName>
        <fullName evidence="3">Sigma 54 modulation protein/ribosomal protein S30EA</fullName>
    </recommendedName>
</protein>
<dbReference type="Pfam" id="PF02482">
    <property type="entry name" value="Ribosomal_S30AE"/>
    <property type="match status" value="1"/>
</dbReference>
<evidence type="ECO:0000313" key="2">
    <source>
        <dbReference type="Proteomes" id="UP000005019"/>
    </source>
</evidence>
<name>F5RA81_METUF</name>
<dbReference type="EMBL" id="AFHG01000036">
    <property type="protein sequence ID" value="EGK72397.1"/>
    <property type="molecule type" value="Genomic_DNA"/>
</dbReference>
<proteinExistence type="predicted"/>
<dbReference type="STRING" id="1000565.METUNv1_01161"/>
<dbReference type="InterPro" id="IPR003489">
    <property type="entry name" value="RHF/RaiA"/>
</dbReference>
<dbReference type="AlphaFoldDB" id="F5RA81"/>
<dbReference type="eggNOG" id="COG1544">
    <property type="taxonomic scope" value="Bacteria"/>
</dbReference>
<evidence type="ECO:0000313" key="1">
    <source>
        <dbReference type="EMBL" id="EGK72397.1"/>
    </source>
</evidence>